<protein>
    <submittedName>
        <fullName evidence="3">Uncharacterized protein</fullName>
    </submittedName>
</protein>
<evidence type="ECO:0000259" key="1">
    <source>
        <dbReference type="Pfam" id="PF09861"/>
    </source>
</evidence>
<dbReference type="InterPro" id="IPR048520">
    <property type="entry name" value="LarA_C"/>
</dbReference>
<evidence type="ECO:0000313" key="4">
    <source>
        <dbReference type="Proteomes" id="UP000057609"/>
    </source>
</evidence>
<feature type="domain" description="LarA-like N-terminal" evidence="1">
    <location>
        <begin position="5"/>
        <end position="201"/>
    </location>
</feature>
<organism evidence="3 4">
    <name type="scientific">Geobacter pickeringii</name>
    <dbReference type="NCBI Taxonomy" id="345632"/>
    <lineage>
        <taxon>Bacteria</taxon>
        <taxon>Pseudomonadati</taxon>
        <taxon>Thermodesulfobacteriota</taxon>
        <taxon>Desulfuromonadia</taxon>
        <taxon>Geobacterales</taxon>
        <taxon>Geobacteraceae</taxon>
        <taxon>Geobacter</taxon>
    </lineage>
</organism>
<dbReference type="Pfam" id="PF21113">
    <property type="entry name" value="LarA_C"/>
    <property type="match status" value="1"/>
</dbReference>
<dbReference type="InterPro" id="IPR048068">
    <property type="entry name" value="LarA-like"/>
</dbReference>
<evidence type="ECO:0000313" key="3">
    <source>
        <dbReference type="EMBL" id="AJE04475.1"/>
    </source>
</evidence>
<dbReference type="Proteomes" id="UP000057609">
    <property type="component" value="Chromosome"/>
</dbReference>
<dbReference type="OrthoDB" id="9770545at2"/>
<dbReference type="RefSeq" id="WP_039744515.1">
    <property type="nucleotide sequence ID" value="NZ_CP009788.1"/>
</dbReference>
<reference evidence="3 4" key="1">
    <citation type="journal article" date="2015" name="Genome Announc.">
        <title>Complete Genome of Geobacter pickeringii G13T, a Metal-Reducing Isolate from Sedimentary Kaolin Deposits.</title>
        <authorList>
            <person name="Badalamenti J.P."/>
            <person name="Bond D.R."/>
        </authorList>
    </citation>
    <scope>NUCLEOTIDE SEQUENCE [LARGE SCALE GENOMIC DNA]</scope>
    <source>
        <strain evidence="3 4">G13</strain>
    </source>
</reference>
<dbReference type="HOGENOM" id="CLU_050189_0_0_7"/>
<dbReference type="PANTHER" id="PTHR33171:SF17">
    <property type="entry name" value="LARA-LIKE N-TERMINAL DOMAIN-CONTAINING PROTEIN"/>
    <property type="match status" value="1"/>
</dbReference>
<evidence type="ECO:0000259" key="2">
    <source>
        <dbReference type="Pfam" id="PF21113"/>
    </source>
</evidence>
<sequence length="430" mass="46867">MDLKYGDISFSLELPAGRLRGVIRPAAAATADPPEAIVTAALDRCTDVIRAFRPGERVVIVTSDITRYTGSEIYLPLLVERLTAAGIRDRDIEILVALGIHRKQTEHEHAKIAGPLFGRIRIVDHDCDDPGELTFIGRTPGGVEVEVNRRVVEADRVILTGTIGFHYFAGFGGGRKSILPGVAARRSCMASHFAVLNPGEGSGKNPLATTGNLAGNPVHAAMDEACAMVEPAFILNTVLSPEKRIVATFAGHWREAHTEGCRYYADRFAYPLREKADLVVVSCGGFPKDINVIQAHKSMEYASQALKDGGVMILLAQCRDGYGNATFFDWFRHRDLDAFESRLRSHYEINGQTAYSLLQKAQRFRIVLVSELPPEEVRTMGLIPAKTLAAAMTEAARLLPDDYAAYVIPEGGTVLPIMEPAAGSDASRRP</sequence>
<dbReference type="NCBIfam" id="NF033504">
    <property type="entry name" value="Ni_dep_LarA"/>
    <property type="match status" value="1"/>
</dbReference>
<dbReference type="EMBL" id="CP009788">
    <property type="protein sequence ID" value="AJE04475.1"/>
    <property type="molecule type" value="Genomic_DNA"/>
</dbReference>
<dbReference type="GO" id="GO:0050043">
    <property type="term" value="F:lactate racemase activity"/>
    <property type="evidence" value="ECO:0007669"/>
    <property type="project" value="InterPro"/>
</dbReference>
<keyword evidence="4" id="KW-1185">Reference proteome</keyword>
<dbReference type="PANTHER" id="PTHR33171">
    <property type="entry name" value="LAR_N DOMAIN-CONTAINING PROTEIN"/>
    <property type="match status" value="1"/>
</dbReference>
<dbReference type="Pfam" id="PF09861">
    <property type="entry name" value="Lar_N"/>
    <property type="match status" value="1"/>
</dbReference>
<dbReference type="InterPro" id="IPR047926">
    <property type="entry name" value="Ni_dep_LarA"/>
</dbReference>
<dbReference type="STRING" id="345632.GPICK_14895"/>
<proteinExistence type="predicted"/>
<dbReference type="InterPro" id="IPR018657">
    <property type="entry name" value="LarA-like_N"/>
</dbReference>
<feature type="domain" description="Lactate racemase C-terminal" evidence="2">
    <location>
        <begin position="274"/>
        <end position="414"/>
    </location>
</feature>
<dbReference type="InterPro" id="IPR043166">
    <property type="entry name" value="LarA-like_C"/>
</dbReference>
<dbReference type="Gene3D" id="3.40.50.11440">
    <property type="match status" value="1"/>
</dbReference>
<dbReference type="AlphaFoldDB" id="A0A0B5BJ32"/>
<gene>
    <name evidence="3" type="ORF">GPICK_14895</name>
</gene>
<dbReference type="KEGG" id="gpi:GPICK_14895"/>
<accession>A0A0B5BJ32</accession>
<dbReference type="Gene3D" id="3.90.226.30">
    <property type="match status" value="1"/>
</dbReference>
<name>A0A0B5BJ32_9BACT</name>